<dbReference type="InterPro" id="IPR003441">
    <property type="entry name" value="NAC-dom"/>
</dbReference>
<dbReference type="InterPro" id="IPR044799">
    <property type="entry name" value="SOG1-like"/>
</dbReference>
<keyword evidence="1" id="KW-0805">Transcription regulation</keyword>
<feature type="domain" description="NAC" evidence="6">
    <location>
        <begin position="104"/>
        <end position="262"/>
    </location>
</feature>
<dbReference type="InterPro" id="IPR036093">
    <property type="entry name" value="NAC_dom_sf"/>
</dbReference>
<dbReference type="GO" id="GO:0000976">
    <property type="term" value="F:transcription cis-regulatory region binding"/>
    <property type="evidence" value="ECO:0007669"/>
    <property type="project" value="TreeGrafter"/>
</dbReference>
<feature type="compositionally biased region" description="Polar residues" evidence="5">
    <location>
        <begin position="1"/>
        <end position="19"/>
    </location>
</feature>
<evidence type="ECO:0000259" key="6">
    <source>
        <dbReference type="PROSITE" id="PS51005"/>
    </source>
</evidence>
<dbReference type="PANTHER" id="PTHR31079">
    <property type="entry name" value="NAC DOMAIN-CONTAINING PROTEIN 73"/>
    <property type="match status" value="1"/>
</dbReference>
<gene>
    <name evidence="7" type="ORF">SASPL_151557</name>
</gene>
<keyword evidence="4" id="KW-0539">Nucleus</keyword>
<evidence type="ECO:0000256" key="3">
    <source>
        <dbReference type="ARBA" id="ARBA00023163"/>
    </source>
</evidence>
<dbReference type="EMBL" id="PNBA02000020">
    <property type="protein sequence ID" value="KAG6390078.1"/>
    <property type="molecule type" value="Genomic_DNA"/>
</dbReference>
<dbReference type="AlphaFoldDB" id="A0A8X8W8W8"/>
<dbReference type="Proteomes" id="UP000298416">
    <property type="component" value="Unassembled WGS sequence"/>
</dbReference>
<dbReference type="Pfam" id="PF02365">
    <property type="entry name" value="NAM"/>
    <property type="match status" value="1"/>
</dbReference>
<dbReference type="PANTHER" id="PTHR31079:SF2">
    <property type="entry name" value="NAC DOMAIN CONTAINING PROTEIN 44-RELATED"/>
    <property type="match status" value="1"/>
</dbReference>
<evidence type="ECO:0000256" key="1">
    <source>
        <dbReference type="ARBA" id="ARBA00023015"/>
    </source>
</evidence>
<dbReference type="PROSITE" id="PS51005">
    <property type="entry name" value="NAC"/>
    <property type="match status" value="1"/>
</dbReference>
<comment type="caution">
    <text evidence="7">The sequence shown here is derived from an EMBL/GenBank/DDBJ whole genome shotgun (WGS) entry which is preliminary data.</text>
</comment>
<proteinExistence type="predicted"/>
<evidence type="ECO:0000256" key="4">
    <source>
        <dbReference type="ARBA" id="ARBA00023242"/>
    </source>
</evidence>
<evidence type="ECO:0000313" key="7">
    <source>
        <dbReference type="EMBL" id="KAG6390078.1"/>
    </source>
</evidence>
<organism evidence="7">
    <name type="scientific">Salvia splendens</name>
    <name type="common">Scarlet sage</name>
    <dbReference type="NCBI Taxonomy" id="180675"/>
    <lineage>
        <taxon>Eukaryota</taxon>
        <taxon>Viridiplantae</taxon>
        <taxon>Streptophyta</taxon>
        <taxon>Embryophyta</taxon>
        <taxon>Tracheophyta</taxon>
        <taxon>Spermatophyta</taxon>
        <taxon>Magnoliopsida</taxon>
        <taxon>eudicotyledons</taxon>
        <taxon>Gunneridae</taxon>
        <taxon>Pentapetalae</taxon>
        <taxon>asterids</taxon>
        <taxon>lamiids</taxon>
        <taxon>Lamiales</taxon>
        <taxon>Lamiaceae</taxon>
        <taxon>Nepetoideae</taxon>
        <taxon>Mentheae</taxon>
        <taxon>Salviinae</taxon>
        <taxon>Salvia</taxon>
        <taxon>Salvia subgen. Calosphace</taxon>
        <taxon>core Calosphace</taxon>
    </lineage>
</organism>
<evidence type="ECO:0000313" key="8">
    <source>
        <dbReference type="Proteomes" id="UP000298416"/>
    </source>
</evidence>
<keyword evidence="8" id="KW-1185">Reference proteome</keyword>
<name>A0A8X8W8W8_SALSN</name>
<evidence type="ECO:0000256" key="2">
    <source>
        <dbReference type="ARBA" id="ARBA00023125"/>
    </source>
</evidence>
<reference evidence="7" key="1">
    <citation type="submission" date="2018-01" db="EMBL/GenBank/DDBJ databases">
        <authorList>
            <person name="Mao J.F."/>
        </authorList>
    </citation>
    <scope>NUCLEOTIDE SEQUENCE</scope>
    <source>
        <strain evidence="7">Huo1</strain>
        <tissue evidence="7">Leaf</tissue>
    </source>
</reference>
<dbReference type="Gene3D" id="2.170.150.80">
    <property type="entry name" value="NAC domain"/>
    <property type="match status" value="1"/>
</dbReference>
<dbReference type="FunFam" id="2.170.150.80:FF:000009">
    <property type="entry name" value="NAC domain-containing protein 8"/>
    <property type="match status" value="1"/>
</dbReference>
<protein>
    <recommendedName>
        <fullName evidence="6">NAC domain-containing protein</fullName>
    </recommendedName>
</protein>
<feature type="region of interest" description="Disordered" evidence="5">
    <location>
        <begin position="1"/>
        <end position="35"/>
    </location>
</feature>
<keyword evidence="2" id="KW-0238">DNA-binding</keyword>
<sequence length="424" mass="47364">MQLQAWSQLQSTMVTSEPSSKPPETLSATQARKPRASSYGCSRSLTHAYLTESWLIDSRSLARKVINAGLPSACRIKDSEANTRCPKCHHLIDNSESSHEWSGFPAGVKFDPSDVELLGHLAAKRGAGNTEPHLLIDEFIPTLEGEGGICCTHPKNLPGAKMDGSSAHYFYRIANAYASGGRKRRRVGDQESARVRWHKTGKTKAVVENGIRRGFKKIMVLYETSKRGCKAEKCDWVMHQYHLGGDEHEKEGEYVVSKIFRQPEKESKKVGSVTLVKEESEVPVIPMTPKTTTPDPPRSDQTPYSDCHLDDYFLQLLLQESELLNEPYHASYSSRLEDVEFTTCLDENTEAGDFSRPNSLSCNEIVESKEAFGDINAVHSRDTTGCYGISELENLELDAAPDFNSQELQFSSQDSIFDSLDRLY</sequence>
<dbReference type="SUPFAM" id="SSF101941">
    <property type="entry name" value="NAC domain"/>
    <property type="match status" value="1"/>
</dbReference>
<dbReference type="GO" id="GO:0005634">
    <property type="term" value="C:nucleus"/>
    <property type="evidence" value="ECO:0007669"/>
    <property type="project" value="TreeGrafter"/>
</dbReference>
<accession>A0A8X8W8W8</accession>
<dbReference type="GO" id="GO:0003700">
    <property type="term" value="F:DNA-binding transcription factor activity"/>
    <property type="evidence" value="ECO:0007669"/>
    <property type="project" value="InterPro"/>
</dbReference>
<keyword evidence="3" id="KW-0804">Transcription</keyword>
<evidence type="ECO:0000256" key="5">
    <source>
        <dbReference type="SAM" id="MobiDB-lite"/>
    </source>
</evidence>
<reference evidence="7" key="2">
    <citation type="submission" date="2020-08" db="EMBL/GenBank/DDBJ databases">
        <title>Plant Genome Project.</title>
        <authorList>
            <person name="Zhang R.-G."/>
        </authorList>
    </citation>
    <scope>NUCLEOTIDE SEQUENCE</scope>
    <source>
        <strain evidence="7">Huo1</strain>
        <tissue evidence="7">Leaf</tissue>
    </source>
</reference>